<reference evidence="2 3" key="1">
    <citation type="submission" date="2018-05" db="EMBL/GenBank/DDBJ databases">
        <title>Genomic Encyclopedia of Type Strains, Phase IV (KMG-IV): sequencing the most valuable type-strain genomes for metagenomic binning, comparative biology and taxonomic classification.</title>
        <authorList>
            <person name="Goeker M."/>
        </authorList>
    </citation>
    <scope>NUCLEOTIDE SEQUENCE [LARGE SCALE GENOMIC DNA]</scope>
    <source>
        <strain evidence="2 3">DSM 16097</strain>
    </source>
</reference>
<feature type="domain" description="DUF6314" evidence="1">
    <location>
        <begin position="7"/>
        <end position="133"/>
    </location>
</feature>
<dbReference type="OrthoDB" id="7351979at2"/>
<evidence type="ECO:0000259" key="1">
    <source>
        <dbReference type="Pfam" id="PF19834"/>
    </source>
</evidence>
<dbReference type="RefSeq" id="WP_109665663.1">
    <property type="nucleotide sequence ID" value="NZ_QGGW01000001.1"/>
</dbReference>
<dbReference type="EMBL" id="QGGW01000001">
    <property type="protein sequence ID" value="PWK62773.1"/>
    <property type="molecule type" value="Genomic_DNA"/>
</dbReference>
<dbReference type="Proteomes" id="UP000245708">
    <property type="component" value="Unassembled WGS sequence"/>
</dbReference>
<protein>
    <recommendedName>
        <fullName evidence="1">DUF6314 domain-containing protein</fullName>
    </recommendedName>
</protein>
<organism evidence="2 3">
    <name type="scientific">Roseicyclus mahoneyensis</name>
    <dbReference type="NCBI Taxonomy" id="164332"/>
    <lineage>
        <taxon>Bacteria</taxon>
        <taxon>Pseudomonadati</taxon>
        <taxon>Pseudomonadota</taxon>
        <taxon>Alphaproteobacteria</taxon>
        <taxon>Rhodobacterales</taxon>
        <taxon>Roseobacteraceae</taxon>
        <taxon>Roseicyclus</taxon>
    </lineage>
</organism>
<sequence>MIGLADLQGLWRLTRTIEDARAGLVGHLLGTSRWHPDDAGLVQDEKGVLHYGTAPPMQAARRYLWRAEAGGLAVFFADGRPFHLLSPARLTDRHWCDPDTYVVSYDLSCWPDWTQVWHVSGPRKDAVITSRFQPLG</sequence>
<gene>
    <name evidence="2" type="ORF">C7455_101809</name>
</gene>
<evidence type="ECO:0000313" key="2">
    <source>
        <dbReference type="EMBL" id="PWK62773.1"/>
    </source>
</evidence>
<proteinExistence type="predicted"/>
<name>A0A316H5B6_9RHOB</name>
<keyword evidence="3" id="KW-1185">Reference proteome</keyword>
<evidence type="ECO:0000313" key="3">
    <source>
        <dbReference type="Proteomes" id="UP000245708"/>
    </source>
</evidence>
<dbReference type="Pfam" id="PF19834">
    <property type="entry name" value="DUF6314"/>
    <property type="match status" value="1"/>
</dbReference>
<dbReference type="InterPro" id="IPR045632">
    <property type="entry name" value="DUF6314"/>
</dbReference>
<accession>A0A316H5B6</accession>
<comment type="caution">
    <text evidence="2">The sequence shown here is derived from an EMBL/GenBank/DDBJ whole genome shotgun (WGS) entry which is preliminary data.</text>
</comment>
<dbReference type="AlphaFoldDB" id="A0A316H5B6"/>